<dbReference type="GO" id="GO:0005886">
    <property type="term" value="C:plasma membrane"/>
    <property type="evidence" value="ECO:0007669"/>
    <property type="project" value="TreeGrafter"/>
</dbReference>
<feature type="transmembrane region" description="Helical" evidence="1">
    <location>
        <begin position="6"/>
        <end position="39"/>
    </location>
</feature>
<accession>A0A0A0EAH4</accession>
<dbReference type="PANTHER" id="PTHR35813">
    <property type="entry name" value="INNER MEMBRANE PROTEIN YBAN"/>
    <property type="match status" value="1"/>
</dbReference>
<dbReference type="RefSeq" id="WP_043753371.1">
    <property type="nucleotide sequence ID" value="NZ_AQQX01000014.1"/>
</dbReference>
<protein>
    <submittedName>
        <fullName evidence="2">Membrane protein</fullName>
    </submittedName>
</protein>
<dbReference type="AlphaFoldDB" id="A0A0A0EAH4"/>
<evidence type="ECO:0000256" key="1">
    <source>
        <dbReference type="SAM" id="Phobius"/>
    </source>
</evidence>
<dbReference type="PANTHER" id="PTHR35813:SF1">
    <property type="entry name" value="INNER MEMBRANE PROTEIN YBAN"/>
    <property type="match status" value="1"/>
</dbReference>
<gene>
    <name evidence="2" type="ORF">ATO9_19830</name>
</gene>
<feature type="transmembrane region" description="Helical" evidence="1">
    <location>
        <begin position="97"/>
        <end position="113"/>
    </location>
</feature>
<keyword evidence="1" id="KW-1133">Transmembrane helix</keyword>
<dbReference type="eggNOG" id="COG2832">
    <property type="taxonomic scope" value="Bacteria"/>
</dbReference>
<name>A0A0A0EAH4_9RHOB</name>
<evidence type="ECO:0000313" key="2">
    <source>
        <dbReference type="EMBL" id="KGM47088.1"/>
    </source>
</evidence>
<dbReference type="Pfam" id="PF04304">
    <property type="entry name" value="DUF454"/>
    <property type="match status" value="1"/>
</dbReference>
<keyword evidence="1" id="KW-0812">Transmembrane</keyword>
<reference evidence="2 3" key="1">
    <citation type="journal article" date="2015" name="Antonie Van Leeuwenhoek">
        <title>Pseudooceanicola atlanticus gen. nov. sp. nov., isolated from surface seawater of the Atlantic Ocean and reclassification of Oceanicola batsensis, Oceanicola marinus, Oceanicola nitratireducens, Oceanicola nanhaiensis, Oceanicola antarcticus and Oceanicola flagellatus, as Pseudooceanicola batsensis comb. nov., Pseudooceanicola marinus comb. nov., Pseudooceanicola nitratireducens comb. nov., Pseudooceanicola nanhaiensis comb. nov., Pseudooceanicola antarcticus comb. nov., and Pseudooceanicola flagellatus comb. nov.</title>
        <authorList>
            <person name="Lai Q."/>
            <person name="Li G."/>
            <person name="Liu X."/>
            <person name="Du Y."/>
            <person name="Sun F."/>
            <person name="Shao Z."/>
        </authorList>
    </citation>
    <scope>NUCLEOTIDE SEQUENCE [LARGE SCALE GENOMIC DNA]</scope>
    <source>
        <strain evidence="2 3">22II-s11g</strain>
    </source>
</reference>
<feature type="transmembrane region" description="Helical" evidence="1">
    <location>
        <begin position="75"/>
        <end position="91"/>
    </location>
</feature>
<dbReference type="OrthoDB" id="9816293at2"/>
<keyword evidence="3" id="KW-1185">Reference proteome</keyword>
<dbReference type="PIRSF" id="PIRSF016789">
    <property type="entry name" value="DUF454"/>
    <property type="match status" value="1"/>
</dbReference>
<dbReference type="Proteomes" id="UP000030004">
    <property type="component" value="Unassembled WGS sequence"/>
</dbReference>
<dbReference type="EMBL" id="AQQX01000014">
    <property type="protein sequence ID" value="KGM47088.1"/>
    <property type="molecule type" value="Genomic_DNA"/>
</dbReference>
<evidence type="ECO:0000313" key="3">
    <source>
        <dbReference type="Proteomes" id="UP000030004"/>
    </source>
</evidence>
<comment type="caution">
    <text evidence="2">The sequence shown here is derived from an EMBL/GenBank/DDBJ whole genome shotgun (WGS) entry which is preliminary data.</text>
</comment>
<dbReference type="STRING" id="1461694.ATO9_19830"/>
<organism evidence="2 3">
    <name type="scientific">Pseudooceanicola atlanticus</name>
    <dbReference type="NCBI Taxonomy" id="1461694"/>
    <lineage>
        <taxon>Bacteria</taxon>
        <taxon>Pseudomonadati</taxon>
        <taxon>Pseudomonadota</taxon>
        <taxon>Alphaproteobacteria</taxon>
        <taxon>Rhodobacterales</taxon>
        <taxon>Paracoccaceae</taxon>
        <taxon>Pseudooceanicola</taxon>
    </lineage>
</organism>
<proteinExistence type="predicted"/>
<dbReference type="InterPro" id="IPR007401">
    <property type="entry name" value="DUF454"/>
</dbReference>
<sequence length="119" mass="13182">MRFIWAGLGCLSLLCGMIGVVLPLIPTVPFLLLAAFFFARSSERLHNWLLSHPTFGPSIVDWQTHGAVSLRAKRMATLACAFVLGLSVLMGLKWQLITIQAVTLSCVMLFLWTRPNGPR</sequence>
<keyword evidence="1" id="KW-0472">Membrane</keyword>